<organism evidence="1 2">
    <name type="scientific">Sorangium cellulosum</name>
    <name type="common">Polyangium cellulosum</name>
    <dbReference type="NCBI Taxonomy" id="56"/>
    <lineage>
        <taxon>Bacteria</taxon>
        <taxon>Pseudomonadati</taxon>
        <taxon>Myxococcota</taxon>
        <taxon>Polyangia</taxon>
        <taxon>Polyangiales</taxon>
        <taxon>Polyangiaceae</taxon>
        <taxon>Sorangium</taxon>
    </lineage>
</organism>
<evidence type="ECO:0000313" key="1">
    <source>
        <dbReference type="EMBL" id="KYF70484.1"/>
    </source>
</evidence>
<evidence type="ECO:0008006" key="3">
    <source>
        <dbReference type="Google" id="ProtNLM"/>
    </source>
</evidence>
<comment type="caution">
    <text evidence="1">The sequence shown here is derived from an EMBL/GenBank/DDBJ whole genome shotgun (WGS) entry which is preliminary data.</text>
</comment>
<proteinExistence type="predicted"/>
<protein>
    <recommendedName>
        <fullName evidence="3">MlpA protein</fullName>
    </recommendedName>
</protein>
<gene>
    <name evidence="1" type="ORF">BE15_16375</name>
</gene>
<dbReference type="AlphaFoldDB" id="A0A150QRA8"/>
<reference evidence="1 2" key="1">
    <citation type="submission" date="2014-02" db="EMBL/GenBank/DDBJ databases">
        <title>The small core and large imbalanced accessory genome model reveals a collaborative survival strategy of Sorangium cellulosum strains in nature.</title>
        <authorList>
            <person name="Han K."/>
            <person name="Peng R."/>
            <person name="Blom J."/>
            <person name="Li Y.-Z."/>
        </authorList>
    </citation>
    <scope>NUCLEOTIDE SEQUENCE [LARGE SCALE GENOMIC DNA]</scope>
    <source>
        <strain evidence="1 2">So0008-312</strain>
    </source>
</reference>
<accession>A0A150QRA8</accession>
<evidence type="ECO:0000313" key="2">
    <source>
        <dbReference type="Proteomes" id="UP000075260"/>
    </source>
</evidence>
<sequence>MVVLASLVASCEQPRMQCTAGHGGFAATYTLKPGSKQGEGDCDTLRGETIGLEKYNPSRPDNEKEQDLSRALLAIRATELGALAAEAEGAGVPIDGGAVTSMGEFASVEPDEGDVCTVASLSVAELDLPAFGDRPATRLRYAWSNVRVHVTPTFPGTLMTADLTYTKDGCTASYSVVGLWPSVSCAAPPMEGSDAIVTDPGLCDPQADIAAGRLTGSGINPDLEEQVTCDPEIALCVLKEPPEALR</sequence>
<dbReference type="Proteomes" id="UP000075260">
    <property type="component" value="Unassembled WGS sequence"/>
</dbReference>
<dbReference type="EMBL" id="JEMA01000396">
    <property type="protein sequence ID" value="KYF70484.1"/>
    <property type="molecule type" value="Genomic_DNA"/>
</dbReference>
<name>A0A150QRA8_SORCE</name>